<protein>
    <submittedName>
        <fullName evidence="2">Heme oxygenase</fullName>
    </submittedName>
</protein>
<dbReference type="Gene3D" id="3.30.70.100">
    <property type="match status" value="1"/>
</dbReference>
<dbReference type="SUPFAM" id="SSF54909">
    <property type="entry name" value="Dimeric alpha+beta barrel"/>
    <property type="match status" value="1"/>
</dbReference>
<reference evidence="2 3" key="1">
    <citation type="submission" date="2020-08" db="EMBL/GenBank/DDBJ databases">
        <title>A Genomic Blueprint of the Chicken Gut Microbiome.</title>
        <authorList>
            <person name="Gilroy R."/>
            <person name="Ravi A."/>
            <person name="Getino M."/>
            <person name="Pursley I."/>
            <person name="Horton D.L."/>
            <person name="Alikhan N.-F."/>
            <person name="Baker D."/>
            <person name="Gharbi K."/>
            <person name="Hall N."/>
            <person name="Watson M."/>
            <person name="Adriaenssens E.M."/>
            <person name="Foster-Nyarko E."/>
            <person name="Jarju S."/>
            <person name="Secka A."/>
            <person name="Antonio M."/>
            <person name="Oren A."/>
            <person name="Chaudhuri R."/>
            <person name="La Ragione R.M."/>
            <person name="Hildebrand F."/>
            <person name="Pallen M.J."/>
        </authorList>
    </citation>
    <scope>NUCLEOTIDE SEQUENCE [LARGE SCALE GENOMIC DNA]</scope>
    <source>
        <strain evidence="2 3">Sa1BUA6</strain>
    </source>
</reference>
<organism evidence="2 3">
    <name type="scientific">Acinetobacter pecorum</name>
    <dbReference type="NCBI Taxonomy" id="2762215"/>
    <lineage>
        <taxon>Bacteria</taxon>
        <taxon>Pseudomonadati</taxon>
        <taxon>Pseudomonadota</taxon>
        <taxon>Gammaproteobacteria</taxon>
        <taxon>Moraxellales</taxon>
        <taxon>Moraxellaceae</taxon>
        <taxon>Acinetobacter</taxon>
    </lineage>
</organism>
<sequence>MVVVTNRICVKKGMGKKMAPMFTKEGPLQSFDGFEKVEVLVSEQEDHDEMSVNMYWQSQEQFEVWRQSDAFKQAHHRPANGGPTAENNPVISSQLVISQVASTATKI</sequence>
<dbReference type="RefSeq" id="WP_191731408.1">
    <property type="nucleotide sequence ID" value="NZ_JACSPT010000031.1"/>
</dbReference>
<evidence type="ECO:0000259" key="1">
    <source>
        <dbReference type="PROSITE" id="PS51725"/>
    </source>
</evidence>
<dbReference type="Proteomes" id="UP000621930">
    <property type="component" value="Unassembled WGS sequence"/>
</dbReference>
<keyword evidence="3" id="KW-1185">Reference proteome</keyword>
<dbReference type="Pfam" id="PF03992">
    <property type="entry name" value="ABM"/>
    <property type="match status" value="1"/>
</dbReference>
<feature type="domain" description="ABM" evidence="1">
    <location>
        <begin position="2"/>
        <end position="91"/>
    </location>
</feature>
<evidence type="ECO:0000313" key="3">
    <source>
        <dbReference type="Proteomes" id="UP000621930"/>
    </source>
</evidence>
<dbReference type="InterPro" id="IPR050404">
    <property type="entry name" value="Heme-degrading_MO"/>
</dbReference>
<dbReference type="EMBL" id="JACSPT010000031">
    <property type="protein sequence ID" value="MBD8010600.1"/>
    <property type="molecule type" value="Genomic_DNA"/>
</dbReference>
<dbReference type="PANTHER" id="PTHR34474:SF4">
    <property type="entry name" value="HEME OXYGENASE (STAPHYLOBILIN-PRODUCING) 1"/>
    <property type="match status" value="1"/>
</dbReference>
<accession>A0ABR8W0Q7</accession>
<dbReference type="PANTHER" id="PTHR34474">
    <property type="entry name" value="SIGNAL TRANSDUCTION PROTEIN TRAP"/>
    <property type="match status" value="1"/>
</dbReference>
<dbReference type="NCBIfam" id="NF009840">
    <property type="entry name" value="PRK13315.1"/>
    <property type="match status" value="1"/>
</dbReference>
<evidence type="ECO:0000313" key="2">
    <source>
        <dbReference type="EMBL" id="MBD8010600.1"/>
    </source>
</evidence>
<gene>
    <name evidence="2" type="ORF">H9629_14860</name>
</gene>
<name>A0ABR8W0Q7_9GAMM</name>
<proteinExistence type="predicted"/>
<dbReference type="InterPro" id="IPR011008">
    <property type="entry name" value="Dimeric_a/b-barrel"/>
</dbReference>
<dbReference type="InterPro" id="IPR007138">
    <property type="entry name" value="ABM_dom"/>
</dbReference>
<comment type="caution">
    <text evidence="2">The sequence shown here is derived from an EMBL/GenBank/DDBJ whole genome shotgun (WGS) entry which is preliminary data.</text>
</comment>
<dbReference type="PROSITE" id="PS51725">
    <property type="entry name" value="ABM"/>
    <property type="match status" value="1"/>
</dbReference>